<evidence type="ECO:0000313" key="6">
    <source>
        <dbReference type="Proteomes" id="UP001149165"/>
    </source>
</evidence>
<dbReference type="FunFam" id="3.40.50.720:FF:000084">
    <property type="entry name" value="Short-chain dehydrogenase reductase"/>
    <property type="match status" value="1"/>
</dbReference>
<dbReference type="EMBL" id="JAPQKH010000008">
    <property type="protein sequence ID" value="KAJ5083533.1"/>
    <property type="molecule type" value="Genomic_DNA"/>
</dbReference>
<dbReference type="AlphaFoldDB" id="A0A9W9JVX4"/>
<dbReference type="GO" id="GO:0016491">
    <property type="term" value="F:oxidoreductase activity"/>
    <property type="evidence" value="ECO:0007669"/>
    <property type="project" value="UniProtKB-KW"/>
</dbReference>
<dbReference type="Proteomes" id="UP001149165">
    <property type="component" value="Unassembled WGS sequence"/>
</dbReference>
<reference evidence="5" key="2">
    <citation type="journal article" date="2023" name="IMA Fungus">
        <title>Comparative genomic study of the Penicillium genus elucidates a diverse pangenome and 15 lateral gene transfer events.</title>
        <authorList>
            <person name="Petersen C."/>
            <person name="Sorensen T."/>
            <person name="Nielsen M.R."/>
            <person name="Sondergaard T.E."/>
            <person name="Sorensen J.L."/>
            <person name="Fitzpatrick D.A."/>
            <person name="Frisvad J.C."/>
            <person name="Nielsen K.L."/>
        </authorList>
    </citation>
    <scope>NUCLEOTIDE SEQUENCE</scope>
    <source>
        <strain evidence="5">IBT 30069</strain>
    </source>
</reference>
<evidence type="ECO:0008006" key="7">
    <source>
        <dbReference type="Google" id="ProtNLM"/>
    </source>
</evidence>
<dbReference type="SUPFAM" id="SSF51735">
    <property type="entry name" value="NAD(P)-binding Rossmann-fold domains"/>
    <property type="match status" value="1"/>
</dbReference>
<comment type="similarity">
    <text evidence="1 4">Belongs to the short-chain dehydrogenases/reductases (SDR) family.</text>
</comment>
<evidence type="ECO:0000313" key="5">
    <source>
        <dbReference type="EMBL" id="KAJ5083533.1"/>
    </source>
</evidence>
<name>A0A9W9JVX4_9EURO</name>
<keyword evidence="6" id="KW-1185">Reference proteome</keyword>
<accession>A0A9W9JVX4</accession>
<proteinExistence type="inferred from homology"/>
<sequence length="285" mass="30345">MKMSRNRLQYKVCIITGASSGIGRSIALAFAREGAALVVCGDIRRTPAGAPERDHDAEIYRNDSDQFMPTDELICRDYGLGKAIFISTNTTIAEQVQKLVDTAVEVGGRLDVMVNNAGIFGSLANVHEGSDEDFDRVMAVNIKGVYLGMKHAIRAFLKQEPDQQGQKGRIINLASTVALREARAGAAYNASKAAVVSLTKTTAASYGEDKIRCNAICPGFINTNMIKHMFDMSIAADYMAQTTVLGIATDGAGEIGKAAVFLASDESAWVTGATLAVDGGFAVHL</sequence>
<dbReference type="PANTHER" id="PTHR43180:SF66">
    <property type="entry name" value="SHORT-CHAIN DEHYDROGENASE_REDUCTASE FAMILY PROTEIN"/>
    <property type="match status" value="1"/>
</dbReference>
<dbReference type="InterPro" id="IPR002347">
    <property type="entry name" value="SDR_fam"/>
</dbReference>
<gene>
    <name evidence="5" type="ORF">N7456_012960</name>
</gene>
<dbReference type="Pfam" id="PF00106">
    <property type="entry name" value="adh_short"/>
    <property type="match status" value="1"/>
</dbReference>
<dbReference type="OrthoDB" id="417891at2759"/>
<dbReference type="PRINTS" id="PR00081">
    <property type="entry name" value="GDHRDH"/>
</dbReference>
<dbReference type="PROSITE" id="PS00061">
    <property type="entry name" value="ADH_SHORT"/>
    <property type="match status" value="1"/>
</dbReference>
<organism evidence="5 6">
    <name type="scientific">Penicillium angulare</name>
    <dbReference type="NCBI Taxonomy" id="116970"/>
    <lineage>
        <taxon>Eukaryota</taxon>
        <taxon>Fungi</taxon>
        <taxon>Dikarya</taxon>
        <taxon>Ascomycota</taxon>
        <taxon>Pezizomycotina</taxon>
        <taxon>Eurotiomycetes</taxon>
        <taxon>Eurotiomycetidae</taxon>
        <taxon>Eurotiales</taxon>
        <taxon>Aspergillaceae</taxon>
        <taxon>Penicillium</taxon>
    </lineage>
</organism>
<keyword evidence="3" id="KW-0560">Oxidoreductase</keyword>
<dbReference type="Pfam" id="PF13561">
    <property type="entry name" value="adh_short_C2"/>
    <property type="match status" value="1"/>
</dbReference>
<dbReference type="PANTHER" id="PTHR43180">
    <property type="entry name" value="3-OXOACYL-(ACYL-CARRIER-PROTEIN) REDUCTASE (AFU_ORTHOLOGUE AFUA_6G11210)"/>
    <property type="match status" value="1"/>
</dbReference>
<dbReference type="Gene3D" id="3.40.50.720">
    <property type="entry name" value="NAD(P)-binding Rossmann-like Domain"/>
    <property type="match status" value="1"/>
</dbReference>
<reference evidence="5" key="1">
    <citation type="submission" date="2022-11" db="EMBL/GenBank/DDBJ databases">
        <authorList>
            <person name="Petersen C."/>
        </authorList>
    </citation>
    <scope>NUCLEOTIDE SEQUENCE</scope>
    <source>
        <strain evidence="5">IBT 30069</strain>
    </source>
</reference>
<dbReference type="InterPro" id="IPR036291">
    <property type="entry name" value="NAD(P)-bd_dom_sf"/>
</dbReference>
<protein>
    <recommendedName>
        <fullName evidence="7">Short-chain dehydrogenase/reductase SDR</fullName>
    </recommendedName>
</protein>
<evidence type="ECO:0000256" key="4">
    <source>
        <dbReference type="RuleBase" id="RU000363"/>
    </source>
</evidence>
<dbReference type="PRINTS" id="PR00080">
    <property type="entry name" value="SDRFAMILY"/>
</dbReference>
<keyword evidence="2" id="KW-0521">NADP</keyword>
<dbReference type="InterPro" id="IPR020904">
    <property type="entry name" value="Sc_DH/Rdtase_CS"/>
</dbReference>
<dbReference type="CDD" id="cd05233">
    <property type="entry name" value="SDR_c"/>
    <property type="match status" value="1"/>
</dbReference>
<evidence type="ECO:0000256" key="2">
    <source>
        <dbReference type="ARBA" id="ARBA00022857"/>
    </source>
</evidence>
<comment type="caution">
    <text evidence="5">The sequence shown here is derived from an EMBL/GenBank/DDBJ whole genome shotgun (WGS) entry which is preliminary data.</text>
</comment>
<evidence type="ECO:0000256" key="3">
    <source>
        <dbReference type="ARBA" id="ARBA00023002"/>
    </source>
</evidence>
<evidence type="ECO:0000256" key="1">
    <source>
        <dbReference type="ARBA" id="ARBA00006484"/>
    </source>
</evidence>